<dbReference type="CDD" id="cd01347">
    <property type="entry name" value="ligand_gated_channel"/>
    <property type="match status" value="1"/>
</dbReference>
<dbReference type="EMBL" id="JAGRQH010000007">
    <property type="protein sequence ID" value="MBR0560280.1"/>
    <property type="molecule type" value="Genomic_DNA"/>
</dbReference>
<accession>A0ABS5E8P6</accession>
<organism evidence="15 16">
    <name type="scientific">Neokomagataea anthophila</name>
    <dbReference type="NCBI Taxonomy" id="2826925"/>
    <lineage>
        <taxon>Bacteria</taxon>
        <taxon>Pseudomonadati</taxon>
        <taxon>Pseudomonadota</taxon>
        <taxon>Alphaproteobacteria</taxon>
        <taxon>Acetobacterales</taxon>
        <taxon>Acetobacteraceae</taxon>
        <taxon>Neokomagataea</taxon>
    </lineage>
</organism>
<dbReference type="Gene3D" id="2.170.130.10">
    <property type="entry name" value="TonB-dependent receptor, plug domain"/>
    <property type="match status" value="1"/>
</dbReference>
<evidence type="ECO:0000256" key="12">
    <source>
        <dbReference type="SAM" id="MobiDB-lite"/>
    </source>
</evidence>
<evidence type="ECO:0000313" key="15">
    <source>
        <dbReference type="EMBL" id="MBR0560280.1"/>
    </source>
</evidence>
<evidence type="ECO:0000256" key="9">
    <source>
        <dbReference type="ARBA" id="ARBA00023237"/>
    </source>
</evidence>
<keyword evidence="9 10" id="KW-0998">Cell outer membrane</keyword>
<evidence type="ECO:0000313" key="16">
    <source>
        <dbReference type="Proteomes" id="UP000677812"/>
    </source>
</evidence>
<dbReference type="PANTHER" id="PTHR32552">
    <property type="entry name" value="FERRICHROME IRON RECEPTOR-RELATED"/>
    <property type="match status" value="1"/>
</dbReference>
<keyword evidence="6 11" id="KW-0798">TonB box</keyword>
<name>A0ABS5E8P6_9PROT</name>
<feature type="compositionally biased region" description="Basic and acidic residues" evidence="12">
    <location>
        <begin position="53"/>
        <end position="70"/>
    </location>
</feature>
<dbReference type="PANTHER" id="PTHR32552:SF83">
    <property type="entry name" value="BLR3904 PROTEIN"/>
    <property type="match status" value="1"/>
</dbReference>
<protein>
    <submittedName>
        <fullName evidence="15">TonB-dependent siderophore receptor</fullName>
    </submittedName>
</protein>
<feature type="region of interest" description="Disordered" evidence="12">
    <location>
        <begin position="41"/>
        <end position="71"/>
    </location>
</feature>
<dbReference type="RefSeq" id="WP_211682519.1">
    <property type="nucleotide sequence ID" value="NZ_JAGRQH010000007.1"/>
</dbReference>
<dbReference type="PROSITE" id="PS52016">
    <property type="entry name" value="TONB_DEPENDENT_REC_3"/>
    <property type="match status" value="1"/>
</dbReference>
<dbReference type="Pfam" id="PF00593">
    <property type="entry name" value="TonB_dep_Rec_b-barrel"/>
    <property type="match status" value="1"/>
</dbReference>
<gene>
    <name evidence="15" type="ORF">KB213_09490</name>
</gene>
<dbReference type="InterPro" id="IPR000531">
    <property type="entry name" value="Beta-barrel_TonB"/>
</dbReference>
<feature type="domain" description="TonB-dependent receptor-like beta-barrel" evidence="13">
    <location>
        <begin position="273"/>
        <end position="718"/>
    </location>
</feature>
<comment type="similarity">
    <text evidence="2 10 11">Belongs to the TonB-dependent receptor family.</text>
</comment>
<evidence type="ECO:0000256" key="4">
    <source>
        <dbReference type="ARBA" id="ARBA00022452"/>
    </source>
</evidence>
<evidence type="ECO:0000256" key="1">
    <source>
        <dbReference type="ARBA" id="ARBA00004571"/>
    </source>
</evidence>
<feature type="domain" description="TonB-dependent receptor plug" evidence="14">
    <location>
        <begin position="98"/>
        <end position="196"/>
    </location>
</feature>
<keyword evidence="8 15" id="KW-0675">Receptor</keyword>
<dbReference type="NCBIfam" id="TIGR01783">
    <property type="entry name" value="TonB-siderophor"/>
    <property type="match status" value="1"/>
</dbReference>
<evidence type="ECO:0000259" key="13">
    <source>
        <dbReference type="Pfam" id="PF00593"/>
    </source>
</evidence>
<keyword evidence="7 10" id="KW-0472">Membrane</keyword>
<dbReference type="InterPro" id="IPR012910">
    <property type="entry name" value="Plug_dom"/>
</dbReference>
<sequence length="748" mass="82319">MTTSSTCNDSSPFAPSHRSPTLGLVLAGACLLPRMALADTTETDKQHHHPHHHGQEDHNDLTERDGRDSTSVENLQVIGHAHDYQELQPHLDRIRTSLINTPQTIIEVPKQVMADQNTVSMAQVLQTVPGVSIAAGEGAQQGDNLSIRGFNAQNDFYRDGMLDFGSYYRDPFDLETVEVLKGPSGALFGRGSTGGVINEVTKRADMMSRTEGSISFGTDGTQRATADVSRNWNVLGGTAFRINAMANQSNTAGVGYEHPRRYGIAPSLAFGLNTSTRLHIDEFWQQNYDSQSYGLPWLNGSPAPVKRSNYYGYQGDYQKADVSISTIRLEHDLSQNITIHDQFRYSYYQPRQRATEAEILGYTPYVDVVPAGTPLSSIQVSRNVLALSGESSLIDNQTELAATFHTGAIKHELMAGMEEQRQMADITRYNYLPRSKTSLLTPADDVAVPMAPTLRAVSGAVSTDYAPYINDQISWKKFQILGAYRFDDYTTNYHENLTRVNVGRTDKRSTFRTAFVYTPTDNSSVYFSYGTSFDPSGENVALTASTATLQPQLSYTYELGSKWNVHGLSISGALYKILMDNVRETNPNDATSMINAGTYRSQGFELSLAGHITKQLSVFGGYAYDDATVIKSPSPLELGNQPPNAPKHTLSMWSEYRFNSIPLELGAGVNYSSSRTASSYPVSGTTILERAPGYVTAQIMAKYRINQHLTAQANLTNISNELYYAGLHPTHIVVGPGRAALFSLSAHY</sequence>
<evidence type="ECO:0000256" key="7">
    <source>
        <dbReference type="ARBA" id="ARBA00023136"/>
    </source>
</evidence>
<evidence type="ECO:0000259" key="14">
    <source>
        <dbReference type="Pfam" id="PF07715"/>
    </source>
</evidence>
<dbReference type="InterPro" id="IPR036942">
    <property type="entry name" value="Beta-barrel_TonB_sf"/>
</dbReference>
<evidence type="ECO:0000256" key="3">
    <source>
        <dbReference type="ARBA" id="ARBA00022448"/>
    </source>
</evidence>
<keyword evidence="5 10" id="KW-0812">Transmembrane</keyword>
<keyword evidence="4 10" id="KW-1134">Transmembrane beta strand</keyword>
<dbReference type="Gene3D" id="2.40.170.20">
    <property type="entry name" value="TonB-dependent receptor, beta-barrel domain"/>
    <property type="match status" value="1"/>
</dbReference>
<dbReference type="InterPro" id="IPR039426">
    <property type="entry name" value="TonB-dep_rcpt-like"/>
</dbReference>
<dbReference type="Pfam" id="PF07715">
    <property type="entry name" value="Plug"/>
    <property type="match status" value="1"/>
</dbReference>
<comment type="caution">
    <text evidence="15">The sequence shown here is derived from an EMBL/GenBank/DDBJ whole genome shotgun (WGS) entry which is preliminary data.</text>
</comment>
<reference evidence="15 16" key="1">
    <citation type="submission" date="2021-04" db="EMBL/GenBank/DDBJ databases">
        <title>The complete genome sequence of Neokomagataea sp. TBRC 2177.</title>
        <authorList>
            <person name="Charoenyingcharoen P."/>
            <person name="Yukphan P."/>
        </authorList>
    </citation>
    <scope>NUCLEOTIDE SEQUENCE [LARGE SCALE GENOMIC DNA]</scope>
    <source>
        <strain evidence="15 16">TBRC 2177</strain>
    </source>
</reference>
<dbReference type="InterPro" id="IPR010105">
    <property type="entry name" value="TonB_sidphr_rcpt"/>
</dbReference>
<dbReference type="InterPro" id="IPR037066">
    <property type="entry name" value="Plug_dom_sf"/>
</dbReference>
<comment type="subcellular location">
    <subcellularLocation>
        <location evidence="1 10">Cell outer membrane</location>
        <topology evidence="1 10">Multi-pass membrane protein</topology>
    </subcellularLocation>
</comment>
<proteinExistence type="inferred from homology"/>
<keyword evidence="3 10" id="KW-0813">Transport</keyword>
<evidence type="ECO:0000256" key="10">
    <source>
        <dbReference type="PROSITE-ProRule" id="PRU01360"/>
    </source>
</evidence>
<evidence type="ECO:0000256" key="11">
    <source>
        <dbReference type="RuleBase" id="RU003357"/>
    </source>
</evidence>
<keyword evidence="16" id="KW-1185">Reference proteome</keyword>
<evidence type="ECO:0000256" key="5">
    <source>
        <dbReference type="ARBA" id="ARBA00022692"/>
    </source>
</evidence>
<dbReference type="SUPFAM" id="SSF56935">
    <property type="entry name" value="Porins"/>
    <property type="match status" value="1"/>
</dbReference>
<dbReference type="Proteomes" id="UP000677812">
    <property type="component" value="Unassembled WGS sequence"/>
</dbReference>
<evidence type="ECO:0000256" key="8">
    <source>
        <dbReference type="ARBA" id="ARBA00023170"/>
    </source>
</evidence>
<evidence type="ECO:0000256" key="2">
    <source>
        <dbReference type="ARBA" id="ARBA00009810"/>
    </source>
</evidence>
<evidence type="ECO:0000256" key="6">
    <source>
        <dbReference type="ARBA" id="ARBA00023077"/>
    </source>
</evidence>